<protein>
    <submittedName>
        <fullName evidence="2">Uncharacterized protein</fullName>
    </submittedName>
</protein>
<evidence type="ECO:0000313" key="2">
    <source>
        <dbReference type="EMBL" id="OQM73425.1"/>
    </source>
</evidence>
<feature type="chain" id="PRO_5012212724" evidence="1">
    <location>
        <begin position="23"/>
        <end position="119"/>
    </location>
</feature>
<dbReference type="RefSeq" id="WP_080921742.1">
    <property type="nucleotide sequence ID" value="NZ_MDET01000059.1"/>
</dbReference>
<accession>A0A1V8RJN9</accession>
<comment type="caution">
    <text evidence="2">The sequence shown here is derived from an EMBL/GenBank/DDBJ whole genome shotgun (WGS) entry which is preliminary data.</text>
</comment>
<feature type="signal peptide" evidence="1">
    <location>
        <begin position="1"/>
        <end position="22"/>
    </location>
</feature>
<dbReference type="OrthoDB" id="7849653at2"/>
<reference evidence="2 3" key="1">
    <citation type="journal article" date="2016" name="Int. J. Syst. Evol. Microbiol.">
        <title>Pseudaminobacter manganicus sp. nov., isolated from sludge of a manganese mine.</title>
        <authorList>
            <person name="Li J."/>
            <person name="Huang J."/>
            <person name="Liao S."/>
            <person name="Wang G."/>
        </authorList>
    </citation>
    <scope>NUCLEOTIDE SEQUENCE [LARGE SCALE GENOMIC DNA]</scope>
    <source>
        <strain evidence="2 3">JH-7</strain>
    </source>
</reference>
<proteinExistence type="predicted"/>
<sequence length="119" mass="12630">MIGRFLALFVVFAFAVVSTASAGHMVRMNSSTADGAQMYHVTAIVAEYDAQSCEMKQECAPETAAMCAAVCTGLLNFVIPERAGASVFYAGTDYGPAVIPAILGHDPGVNRRPPKFRLL</sequence>
<keyword evidence="1" id="KW-0732">Signal</keyword>
<gene>
    <name evidence="2" type="ORF">BFN67_09045</name>
</gene>
<evidence type="ECO:0000313" key="3">
    <source>
        <dbReference type="Proteomes" id="UP000191905"/>
    </source>
</evidence>
<evidence type="ECO:0000256" key="1">
    <source>
        <dbReference type="SAM" id="SignalP"/>
    </source>
</evidence>
<dbReference type="STRING" id="1873176.BFN67_09045"/>
<keyword evidence="3" id="KW-1185">Reference proteome</keyword>
<name>A0A1V8RJN9_9HYPH</name>
<organism evidence="2 3">
    <name type="scientific">Manganibacter manganicus</name>
    <dbReference type="NCBI Taxonomy" id="1873176"/>
    <lineage>
        <taxon>Bacteria</taxon>
        <taxon>Pseudomonadati</taxon>
        <taxon>Pseudomonadota</taxon>
        <taxon>Alphaproteobacteria</taxon>
        <taxon>Hyphomicrobiales</taxon>
        <taxon>Phyllobacteriaceae</taxon>
        <taxon>Manganibacter</taxon>
    </lineage>
</organism>
<dbReference type="Proteomes" id="UP000191905">
    <property type="component" value="Unassembled WGS sequence"/>
</dbReference>
<dbReference type="AlphaFoldDB" id="A0A1V8RJN9"/>
<dbReference type="EMBL" id="MDET01000059">
    <property type="protein sequence ID" value="OQM73425.1"/>
    <property type="molecule type" value="Genomic_DNA"/>
</dbReference>